<feature type="chain" id="PRO_5047377356" evidence="2">
    <location>
        <begin position="17"/>
        <end position="151"/>
    </location>
</feature>
<name>A0ABU7EXC3_9TELE</name>
<protein>
    <submittedName>
        <fullName evidence="3">Uncharacterized protein</fullName>
    </submittedName>
</protein>
<evidence type="ECO:0000313" key="4">
    <source>
        <dbReference type="Proteomes" id="UP001352852"/>
    </source>
</evidence>
<feature type="compositionally biased region" description="Polar residues" evidence="1">
    <location>
        <begin position="64"/>
        <end position="75"/>
    </location>
</feature>
<proteinExistence type="predicted"/>
<feature type="region of interest" description="Disordered" evidence="1">
    <location>
        <begin position="40"/>
        <end position="75"/>
    </location>
</feature>
<keyword evidence="2" id="KW-0732">Signal</keyword>
<accession>A0ABU7EXC3</accession>
<organism evidence="3 4">
    <name type="scientific">Characodon lateralis</name>
    <dbReference type="NCBI Taxonomy" id="208331"/>
    <lineage>
        <taxon>Eukaryota</taxon>
        <taxon>Metazoa</taxon>
        <taxon>Chordata</taxon>
        <taxon>Craniata</taxon>
        <taxon>Vertebrata</taxon>
        <taxon>Euteleostomi</taxon>
        <taxon>Actinopterygii</taxon>
        <taxon>Neopterygii</taxon>
        <taxon>Teleostei</taxon>
        <taxon>Neoteleostei</taxon>
        <taxon>Acanthomorphata</taxon>
        <taxon>Ovalentaria</taxon>
        <taxon>Atherinomorphae</taxon>
        <taxon>Cyprinodontiformes</taxon>
        <taxon>Goodeidae</taxon>
        <taxon>Characodon</taxon>
    </lineage>
</organism>
<comment type="caution">
    <text evidence="3">The sequence shown here is derived from an EMBL/GenBank/DDBJ whole genome shotgun (WGS) entry which is preliminary data.</text>
</comment>
<reference evidence="3 4" key="1">
    <citation type="submission" date="2021-06" db="EMBL/GenBank/DDBJ databases">
        <authorList>
            <person name="Palmer J.M."/>
        </authorList>
    </citation>
    <scope>NUCLEOTIDE SEQUENCE [LARGE SCALE GENOMIC DNA]</scope>
    <source>
        <strain evidence="3 4">CL_MEX2019</strain>
        <tissue evidence="3">Muscle</tissue>
    </source>
</reference>
<keyword evidence="4" id="KW-1185">Reference proteome</keyword>
<feature type="signal peptide" evidence="2">
    <location>
        <begin position="1"/>
        <end position="16"/>
    </location>
</feature>
<dbReference type="EMBL" id="JAHUTJ010068688">
    <property type="protein sequence ID" value="MED6291686.1"/>
    <property type="molecule type" value="Genomic_DNA"/>
</dbReference>
<dbReference type="Proteomes" id="UP001352852">
    <property type="component" value="Unassembled WGS sequence"/>
</dbReference>
<sequence length="151" mass="16114">MSVCMVVCVLPCDGLATCPGCTPPLAHILLETGTSSPATHYGISDEMANPSLSKSGGDPGITPLSPSHIQQSDTDQVQSGPSFVVVVAIDFGTTSSGYAYAFTKEPECIHTMRWANTAMQKLIGVKPGEWDESRKAQYYPVDSVLKQFTDI</sequence>
<evidence type="ECO:0000313" key="3">
    <source>
        <dbReference type="EMBL" id="MED6291686.1"/>
    </source>
</evidence>
<dbReference type="PANTHER" id="PTHR14187:SF46">
    <property type="entry name" value="HEAT SHOCK 70 KDA PROTEIN 12A"/>
    <property type="match status" value="1"/>
</dbReference>
<dbReference type="PANTHER" id="PTHR14187">
    <property type="entry name" value="ALPHA KINASE/ELONGATION FACTOR 2 KINASE"/>
    <property type="match status" value="1"/>
</dbReference>
<evidence type="ECO:0000256" key="1">
    <source>
        <dbReference type="SAM" id="MobiDB-lite"/>
    </source>
</evidence>
<gene>
    <name evidence="3" type="ORF">CHARACLAT_026123</name>
</gene>
<evidence type="ECO:0000256" key="2">
    <source>
        <dbReference type="SAM" id="SignalP"/>
    </source>
</evidence>